<protein>
    <submittedName>
        <fullName evidence="1">Uncharacterized protein</fullName>
    </submittedName>
</protein>
<reference evidence="1" key="1">
    <citation type="journal article" date="2023" name="Mol. Biol. Evol.">
        <title>Third-Generation Sequencing Reveals the Adaptive Role of the Epigenome in Three Deep-Sea Polychaetes.</title>
        <authorList>
            <person name="Perez M."/>
            <person name="Aroh O."/>
            <person name="Sun Y."/>
            <person name="Lan Y."/>
            <person name="Juniper S.K."/>
            <person name="Young C.R."/>
            <person name="Angers B."/>
            <person name="Qian P.Y."/>
        </authorList>
    </citation>
    <scope>NUCLEOTIDE SEQUENCE</scope>
    <source>
        <strain evidence="1">R07B-5</strain>
    </source>
</reference>
<dbReference type="AlphaFoldDB" id="A0AAD9NN61"/>
<comment type="caution">
    <text evidence="1">The sequence shown here is derived from an EMBL/GenBank/DDBJ whole genome shotgun (WGS) entry which is preliminary data.</text>
</comment>
<keyword evidence="2" id="KW-1185">Reference proteome</keyword>
<dbReference type="EMBL" id="JAODUO010000889">
    <property type="protein sequence ID" value="KAK2173259.1"/>
    <property type="molecule type" value="Genomic_DNA"/>
</dbReference>
<dbReference type="Proteomes" id="UP001209878">
    <property type="component" value="Unassembled WGS sequence"/>
</dbReference>
<sequence length="250" mass="28819">MEPEFEPVLDIVPPTFTRRIVPTFLSSDVFAPLELGRITSTNHGGHYQIQGEPPGGKQWGTHPALYGGIGRAAYVGKYKRQDINTVRPSVHTHSGDFNYDWRDQPYYVINPYKRSECRLNDQIMPAVIQVHLNSPLGLPLNHPQFNSSFSATRQPRSPALPPCCEKRRLPKIPCDETVYPPPAALGGDDRYKAFDNCRCLLERHPTDRWRCEASSRGLDDWRQYHLRHPLNVFPHLYQDRRYVPTETVRF</sequence>
<accession>A0AAD9NN61</accession>
<organism evidence="1 2">
    <name type="scientific">Ridgeia piscesae</name>
    <name type="common">Tubeworm</name>
    <dbReference type="NCBI Taxonomy" id="27915"/>
    <lineage>
        <taxon>Eukaryota</taxon>
        <taxon>Metazoa</taxon>
        <taxon>Spiralia</taxon>
        <taxon>Lophotrochozoa</taxon>
        <taxon>Annelida</taxon>
        <taxon>Polychaeta</taxon>
        <taxon>Sedentaria</taxon>
        <taxon>Canalipalpata</taxon>
        <taxon>Sabellida</taxon>
        <taxon>Siboglinidae</taxon>
        <taxon>Ridgeia</taxon>
    </lineage>
</organism>
<evidence type="ECO:0000313" key="1">
    <source>
        <dbReference type="EMBL" id="KAK2173259.1"/>
    </source>
</evidence>
<gene>
    <name evidence="1" type="ORF">NP493_889g01072</name>
</gene>
<evidence type="ECO:0000313" key="2">
    <source>
        <dbReference type="Proteomes" id="UP001209878"/>
    </source>
</evidence>
<name>A0AAD9NN61_RIDPI</name>
<proteinExistence type="predicted"/>